<dbReference type="InterPro" id="IPR013786">
    <property type="entry name" value="AcylCoA_DH/ox_N"/>
</dbReference>
<dbReference type="InterPro" id="IPR037069">
    <property type="entry name" value="AcylCoA_DH/ox_N_sf"/>
</dbReference>
<keyword evidence="10" id="KW-1185">Reference proteome</keyword>
<accession>A0ABW1QTE7</accession>
<keyword evidence="4 5" id="KW-0274">FAD</keyword>
<dbReference type="SUPFAM" id="SSF56645">
    <property type="entry name" value="Acyl-CoA dehydrogenase NM domain-like"/>
    <property type="match status" value="1"/>
</dbReference>
<dbReference type="InterPro" id="IPR046373">
    <property type="entry name" value="Acyl-CoA_Oxase/DH_mid-dom_sf"/>
</dbReference>
<dbReference type="Gene3D" id="1.20.140.10">
    <property type="entry name" value="Butyryl-CoA Dehydrogenase, subunit A, domain 3"/>
    <property type="match status" value="1"/>
</dbReference>
<protein>
    <submittedName>
        <fullName evidence="9">Acyl-CoA dehydrogenase family protein</fullName>
        <ecNumber evidence="9">1.-.-.-</ecNumber>
    </submittedName>
</protein>
<dbReference type="Gene3D" id="2.40.110.10">
    <property type="entry name" value="Butyryl-CoA Dehydrogenase, subunit A, domain 2"/>
    <property type="match status" value="1"/>
</dbReference>
<evidence type="ECO:0000256" key="3">
    <source>
        <dbReference type="ARBA" id="ARBA00022630"/>
    </source>
</evidence>
<dbReference type="InterPro" id="IPR009100">
    <property type="entry name" value="AcylCoA_DH/oxidase_NM_dom_sf"/>
</dbReference>
<feature type="domain" description="Acyl-CoA dehydrogenase/oxidase N-terminal" evidence="8">
    <location>
        <begin position="10"/>
        <end position="103"/>
    </location>
</feature>
<comment type="similarity">
    <text evidence="2 5">Belongs to the acyl-CoA dehydrogenase family.</text>
</comment>
<dbReference type="InterPro" id="IPR006091">
    <property type="entry name" value="Acyl-CoA_Oxase/DH_mid-dom"/>
</dbReference>
<organism evidence="9 10">
    <name type="scientific">Nocardioides yefusunii</name>
    <dbReference type="NCBI Taxonomy" id="2500546"/>
    <lineage>
        <taxon>Bacteria</taxon>
        <taxon>Bacillati</taxon>
        <taxon>Actinomycetota</taxon>
        <taxon>Actinomycetes</taxon>
        <taxon>Propionibacteriales</taxon>
        <taxon>Nocardioidaceae</taxon>
        <taxon>Nocardioides</taxon>
    </lineage>
</organism>
<dbReference type="Pfam" id="PF00441">
    <property type="entry name" value="Acyl-CoA_dh_1"/>
    <property type="match status" value="1"/>
</dbReference>
<dbReference type="Pfam" id="PF02770">
    <property type="entry name" value="Acyl-CoA_dh_M"/>
    <property type="match status" value="1"/>
</dbReference>
<feature type="domain" description="Acyl-CoA oxidase/dehydrogenase middle" evidence="7">
    <location>
        <begin position="125"/>
        <end position="221"/>
    </location>
</feature>
<evidence type="ECO:0000256" key="1">
    <source>
        <dbReference type="ARBA" id="ARBA00001974"/>
    </source>
</evidence>
<evidence type="ECO:0000259" key="8">
    <source>
        <dbReference type="Pfam" id="PF02771"/>
    </source>
</evidence>
<gene>
    <name evidence="9" type="ORF">ACFPWU_00330</name>
</gene>
<evidence type="ECO:0000256" key="4">
    <source>
        <dbReference type="ARBA" id="ARBA00022827"/>
    </source>
</evidence>
<dbReference type="EMBL" id="JBHSQI010000001">
    <property type="protein sequence ID" value="MFC6152114.1"/>
    <property type="molecule type" value="Genomic_DNA"/>
</dbReference>
<dbReference type="RefSeq" id="WP_128220140.1">
    <property type="nucleotide sequence ID" value="NZ_CP034929.1"/>
</dbReference>
<evidence type="ECO:0000256" key="5">
    <source>
        <dbReference type="RuleBase" id="RU362125"/>
    </source>
</evidence>
<evidence type="ECO:0000259" key="6">
    <source>
        <dbReference type="Pfam" id="PF00441"/>
    </source>
</evidence>
<dbReference type="Gene3D" id="1.10.540.10">
    <property type="entry name" value="Acyl-CoA dehydrogenase/oxidase, N-terminal domain"/>
    <property type="match status" value="1"/>
</dbReference>
<dbReference type="PANTHER" id="PTHR43884:SF12">
    <property type="entry name" value="ISOVALERYL-COA DEHYDROGENASE, MITOCHONDRIAL-RELATED"/>
    <property type="match status" value="1"/>
</dbReference>
<evidence type="ECO:0000313" key="9">
    <source>
        <dbReference type="EMBL" id="MFC6152114.1"/>
    </source>
</evidence>
<evidence type="ECO:0000256" key="2">
    <source>
        <dbReference type="ARBA" id="ARBA00009347"/>
    </source>
</evidence>
<comment type="caution">
    <text evidence="9">The sequence shown here is derived from an EMBL/GenBank/DDBJ whole genome shotgun (WGS) entry which is preliminary data.</text>
</comment>
<keyword evidence="5 9" id="KW-0560">Oxidoreductase</keyword>
<sequence>MLTTRPLLESEDRAALRALVTEILDRHLTPQEALEHDRTGTFPRPTWEALGAAGLLGIGADEALGGSGGTVGDAVAVTEEIARRLPSLSVDHVLSGMAMRMLADPACGSISEALPRVASGASIGSFGLSEPGVGTDLLALRTRAELRDGQWHLDGQKTWISLAQEADVIHVLARTDPAPEGRRARGLSLITVLVDQPGVQIRRVHLAGMRAAGTCEVFLDDAVAPESHLVGERGKGLRMLSQALDVERVMAAAISLGIGRAALDAALTYAGEREAFGAPIGSLQAVAHPLADSLAELQAARALVDQVVDRIESGHEAITAAGMAKLVASETTARIVDRCMRVMGAMGLAEESSMQMYFRDARLQLFSPISNEMIRNLVAEDAGLPRSY</sequence>
<proteinExistence type="inferred from homology"/>
<dbReference type="Proteomes" id="UP001596098">
    <property type="component" value="Unassembled WGS sequence"/>
</dbReference>
<dbReference type="GO" id="GO:0016491">
    <property type="term" value="F:oxidoreductase activity"/>
    <property type="evidence" value="ECO:0007669"/>
    <property type="project" value="UniProtKB-KW"/>
</dbReference>
<feature type="domain" description="Acyl-CoA dehydrogenase/oxidase C-terminal" evidence="6">
    <location>
        <begin position="234"/>
        <end position="380"/>
    </location>
</feature>
<dbReference type="InterPro" id="IPR036250">
    <property type="entry name" value="AcylCo_DH-like_C"/>
</dbReference>
<keyword evidence="3 5" id="KW-0285">Flavoprotein</keyword>
<comment type="cofactor">
    <cofactor evidence="1 5">
        <name>FAD</name>
        <dbReference type="ChEBI" id="CHEBI:57692"/>
    </cofactor>
</comment>
<evidence type="ECO:0000259" key="7">
    <source>
        <dbReference type="Pfam" id="PF02770"/>
    </source>
</evidence>
<reference evidence="10" key="1">
    <citation type="journal article" date="2019" name="Int. J. Syst. Evol. Microbiol.">
        <title>The Global Catalogue of Microorganisms (GCM) 10K type strain sequencing project: providing services to taxonomists for standard genome sequencing and annotation.</title>
        <authorList>
            <consortium name="The Broad Institute Genomics Platform"/>
            <consortium name="The Broad Institute Genome Sequencing Center for Infectious Disease"/>
            <person name="Wu L."/>
            <person name="Ma J."/>
        </authorList>
    </citation>
    <scope>NUCLEOTIDE SEQUENCE [LARGE SCALE GENOMIC DNA]</scope>
    <source>
        <strain evidence="10">DFY28</strain>
    </source>
</reference>
<dbReference type="PANTHER" id="PTHR43884">
    <property type="entry name" value="ACYL-COA DEHYDROGENASE"/>
    <property type="match status" value="1"/>
</dbReference>
<dbReference type="SUPFAM" id="SSF47203">
    <property type="entry name" value="Acyl-CoA dehydrogenase C-terminal domain-like"/>
    <property type="match status" value="1"/>
</dbReference>
<dbReference type="Pfam" id="PF02771">
    <property type="entry name" value="Acyl-CoA_dh_N"/>
    <property type="match status" value="1"/>
</dbReference>
<evidence type="ECO:0000313" key="10">
    <source>
        <dbReference type="Proteomes" id="UP001596098"/>
    </source>
</evidence>
<dbReference type="PIRSF" id="PIRSF016578">
    <property type="entry name" value="HsaA"/>
    <property type="match status" value="1"/>
</dbReference>
<dbReference type="EC" id="1.-.-.-" evidence="9"/>
<name>A0ABW1QTE7_9ACTN</name>
<dbReference type="InterPro" id="IPR009075">
    <property type="entry name" value="AcylCo_DH/oxidase_C"/>
</dbReference>